<evidence type="ECO:0000313" key="2">
    <source>
        <dbReference type="EMBL" id="KEH19078.1"/>
    </source>
</evidence>
<keyword evidence="4" id="KW-1185">Reference proteome</keyword>
<dbReference type="HOGENOM" id="CLU_1789819_0_0_1"/>
<evidence type="ECO:0000256" key="1">
    <source>
        <dbReference type="SAM" id="MobiDB-lite"/>
    </source>
</evidence>
<reference evidence="2 4" key="2">
    <citation type="journal article" date="2014" name="BMC Genomics">
        <title>An improved genome release (version Mt4.0) for the model legume Medicago truncatula.</title>
        <authorList>
            <person name="Tang H."/>
            <person name="Krishnakumar V."/>
            <person name="Bidwell S."/>
            <person name="Rosen B."/>
            <person name="Chan A."/>
            <person name="Zhou S."/>
            <person name="Gentzbittel L."/>
            <person name="Childs K.L."/>
            <person name="Yandell M."/>
            <person name="Gundlach H."/>
            <person name="Mayer K.F."/>
            <person name="Schwartz D.C."/>
            <person name="Town C.D."/>
        </authorList>
    </citation>
    <scope>GENOME REANNOTATION</scope>
    <source>
        <strain evidence="2">A17</strain>
        <strain evidence="3 4">cv. Jemalong A17</strain>
    </source>
</reference>
<gene>
    <name evidence="2" type="ordered locus">MTR_8g037215</name>
</gene>
<dbReference type="Proteomes" id="UP000002051">
    <property type="component" value="Chromosome 8"/>
</dbReference>
<dbReference type="PaxDb" id="3880-AES87847"/>
<evidence type="ECO:0000313" key="4">
    <source>
        <dbReference type="Proteomes" id="UP000002051"/>
    </source>
</evidence>
<organism evidence="2 4">
    <name type="scientific">Medicago truncatula</name>
    <name type="common">Barrel medic</name>
    <name type="synonym">Medicago tribuloides</name>
    <dbReference type="NCBI Taxonomy" id="3880"/>
    <lineage>
        <taxon>Eukaryota</taxon>
        <taxon>Viridiplantae</taxon>
        <taxon>Streptophyta</taxon>
        <taxon>Embryophyta</taxon>
        <taxon>Tracheophyta</taxon>
        <taxon>Spermatophyta</taxon>
        <taxon>Magnoliopsida</taxon>
        <taxon>eudicotyledons</taxon>
        <taxon>Gunneridae</taxon>
        <taxon>Pentapetalae</taxon>
        <taxon>rosids</taxon>
        <taxon>fabids</taxon>
        <taxon>Fabales</taxon>
        <taxon>Fabaceae</taxon>
        <taxon>Papilionoideae</taxon>
        <taxon>50 kb inversion clade</taxon>
        <taxon>NPAAA clade</taxon>
        <taxon>Hologalegina</taxon>
        <taxon>IRL clade</taxon>
        <taxon>Trifolieae</taxon>
        <taxon>Medicago</taxon>
    </lineage>
</organism>
<reference evidence="3" key="3">
    <citation type="submission" date="2015-04" db="UniProtKB">
        <authorList>
            <consortium name="EnsemblPlants"/>
        </authorList>
    </citation>
    <scope>IDENTIFICATION</scope>
    <source>
        <strain evidence="3">cv. Jemalong A17</strain>
    </source>
</reference>
<name>A0A072TQF5_MEDTR</name>
<dbReference type="eggNOG" id="ENOG502QR5Z">
    <property type="taxonomic scope" value="Eukaryota"/>
</dbReference>
<protein>
    <submittedName>
        <fullName evidence="2 3">Uncharacterized protein</fullName>
    </submittedName>
</protein>
<dbReference type="EMBL" id="CM001224">
    <property type="protein sequence ID" value="KEH19078.1"/>
    <property type="molecule type" value="Genomic_DNA"/>
</dbReference>
<sequence>MGLLKAIFNLSSHWRRLIEDDVDERDDEPIQHVENLIRKATRRDPVGHIERLPKSQQLSTPKSISQPTSSKPKSISQPTYYILHNMLNVGPILSNLGEVDLVHRNHTRPRCYHLLQIGLEMIRVESNLSELDSIKIGSAQNLTRV</sequence>
<feature type="compositionally biased region" description="Polar residues" evidence="1">
    <location>
        <begin position="54"/>
        <end position="75"/>
    </location>
</feature>
<reference evidence="2 4" key="1">
    <citation type="journal article" date="2011" name="Nature">
        <title>The Medicago genome provides insight into the evolution of rhizobial symbioses.</title>
        <authorList>
            <person name="Young N.D."/>
            <person name="Debelle F."/>
            <person name="Oldroyd G.E."/>
            <person name="Geurts R."/>
            <person name="Cannon S.B."/>
            <person name="Udvardi M.K."/>
            <person name="Benedito V.A."/>
            <person name="Mayer K.F."/>
            <person name="Gouzy J."/>
            <person name="Schoof H."/>
            <person name="Van de Peer Y."/>
            <person name="Proost S."/>
            <person name="Cook D.R."/>
            <person name="Meyers B.C."/>
            <person name="Spannagl M."/>
            <person name="Cheung F."/>
            <person name="De Mita S."/>
            <person name="Krishnakumar V."/>
            <person name="Gundlach H."/>
            <person name="Zhou S."/>
            <person name="Mudge J."/>
            <person name="Bharti A.K."/>
            <person name="Murray J.D."/>
            <person name="Naoumkina M.A."/>
            <person name="Rosen B."/>
            <person name="Silverstein K.A."/>
            <person name="Tang H."/>
            <person name="Rombauts S."/>
            <person name="Zhao P.X."/>
            <person name="Zhou P."/>
            <person name="Barbe V."/>
            <person name="Bardou P."/>
            <person name="Bechner M."/>
            <person name="Bellec A."/>
            <person name="Berger A."/>
            <person name="Berges H."/>
            <person name="Bidwell S."/>
            <person name="Bisseling T."/>
            <person name="Choisne N."/>
            <person name="Couloux A."/>
            <person name="Denny R."/>
            <person name="Deshpande S."/>
            <person name="Dai X."/>
            <person name="Doyle J.J."/>
            <person name="Dudez A.M."/>
            <person name="Farmer A.D."/>
            <person name="Fouteau S."/>
            <person name="Franken C."/>
            <person name="Gibelin C."/>
            <person name="Gish J."/>
            <person name="Goldstein S."/>
            <person name="Gonzalez A.J."/>
            <person name="Green P.J."/>
            <person name="Hallab A."/>
            <person name="Hartog M."/>
            <person name="Hua A."/>
            <person name="Humphray S.J."/>
            <person name="Jeong D.H."/>
            <person name="Jing Y."/>
            <person name="Jocker A."/>
            <person name="Kenton S.M."/>
            <person name="Kim D.J."/>
            <person name="Klee K."/>
            <person name="Lai H."/>
            <person name="Lang C."/>
            <person name="Lin S."/>
            <person name="Macmil S.L."/>
            <person name="Magdelenat G."/>
            <person name="Matthews L."/>
            <person name="McCorrison J."/>
            <person name="Monaghan E.L."/>
            <person name="Mun J.H."/>
            <person name="Najar F.Z."/>
            <person name="Nicholson C."/>
            <person name="Noirot C."/>
            <person name="O'Bleness M."/>
            <person name="Paule C.R."/>
            <person name="Poulain J."/>
            <person name="Prion F."/>
            <person name="Qin B."/>
            <person name="Qu C."/>
            <person name="Retzel E.F."/>
            <person name="Riddle C."/>
            <person name="Sallet E."/>
            <person name="Samain S."/>
            <person name="Samson N."/>
            <person name="Sanders I."/>
            <person name="Saurat O."/>
            <person name="Scarpelli C."/>
            <person name="Schiex T."/>
            <person name="Segurens B."/>
            <person name="Severin A.J."/>
            <person name="Sherrier D.J."/>
            <person name="Shi R."/>
            <person name="Sims S."/>
            <person name="Singer S.R."/>
            <person name="Sinharoy S."/>
            <person name="Sterck L."/>
            <person name="Viollet A."/>
            <person name="Wang B.B."/>
            <person name="Wang K."/>
            <person name="Wang M."/>
            <person name="Wang X."/>
            <person name="Warfsmann J."/>
            <person name="Weissenbach J."/>
            <person name="White D.D."/>
            <person name="White J.D."/>
            <person name="Wiley G.B."/>
            <person name="Wincker P."/>
            <person name="Xing Y."/>
            <person name="Yang L."/>
            <person name="Yao Z."/>
            <person name="Ying F."/>
            <person name="Zhai J."/>
            <person name="Zhou L."/>
            <person name="Zuber A."/>
            <person name="Denarie J."/>
            <person name="Dixon R.A."/>
            <person name="May G.D."/>
            <person name="Schwartz D.C."/>
            <person name="Rogers J."/>
            <person name="Quetier F."/>
            <person name="Town C.D."/>
            <person name="Roe B.A."/>
        </authorList>
    </citation>
    <scope>NUCLEOTIDE SEQUENCE [LARGE SCALE GENOMIC DNA]</scope>
    <source>
        <strain evidence="2">A17</strain>
        <strain evidence="3 4">cv. Jemalong A17</strain>
    </source>
</reference>
<feature type="compositionally biased region" description="Basic and acidic residues" evidence="1">
    <location>
        <begin position="42"/>
        <end position="53"/>
    </location>
</feature>
<feature type="region of interest" description="Disordered" evidence="1">
    <location>
        <begin position="42"/>
        <end position="75"/>
    </location>
</feature>
<dbReference type="AlphaFoldDB" id="A0A072TQF5"/>
<accession>A0A072TQF5</accession>
<proteinExistence type="predicted"/>
<dbReference type="EnsemblPlants" id="KEH19078">
    <property type="protein sequence ID" value="KEH19078"/>
    <property type="gene ID" value="MTR_8g037215"/>
</dbReference>
<evidence type="ECO:0000313" key="3">
    <source>
        <dbReference type="EnsemblPlants" id="KEH19078"/>
    </source>
</evidence>